<geneLocation type="mitochondrion" evidence="6"/>
<name>A0A3P3YF16_PLABS</name>
<evidence type="ECO:0000256" key="1">
    <source>
        <dbReference type="ARBA" id="ARBA00013260"/>
    </source>
</evidence>
<dbReference type="Pfam" id="PF01981">
    <property type="entry name" value="PTH2"/>
    <property type="match status" value="1"/>
</dbReference>
<dbReference type="Gene3D" id="3.40.1490.10">
    <property type="entry name" value="Bit1"/>
    <property type="match status" value="1"/>
</dbReference>
<dbReference type="InterPro" id="IPR023476">
    <property type="entry name" value="Pep_tRNA_hydro_II_dom_sf"/>
</dbReference>
<dbReference type="SUPFAM" id="SSF102462">
    <property type="entry name" value="Peptidyl-tRNA hydrolase II"/>
    <property type="match status" value="1"/>
</dbReference>
<organism evidence="6 7">
    <name type="scientific">Plasmodiophora brassicae</name>
    <name type="common">Clubroot disease agent</name>
    <dbReference type="NCBI Taxonomy" id="37360"/>
    <lineage>
        <taxon>Eukaryota</taxon>
        <taxon>Sar</taxon>
        <taxon>Rhizaria</taxon>
        <taxon>Endomyxa</taxon>
        <taxon>Phytomyxea</taxon>
        <taxon>Plasmodiophorida</taxon>
        <taxon>Plasmodiophoridae</taxon>
        <taxon>Plasmodiophora</taxon>
    </lineage>
</organism>
<dbReference type="EC" id="3.1.1.29" evidence="1"/>
<reference evidence="6 7" key="1">
    <citation type="submission" date="2018-03" db="EMBL/GenBank/DDBJ databases">
        <authorList>
            <person name="Fogelqvist J."/>
        </authorList>
    </citation>
    <scope>NUCLEOTIDE SEQUENCE [LARGE SCALE GENOMIC DNA]</scope>
</reference>
<dbReference type="PROSITE" id="PS50030">
    <property type="entry name" value="UBA"/>
    <property type="match status" value="1"/>
</dbReference>
<dbReference type="InterPro" id="IPR009060">
    <property type="entry name" value="UBA-like_sf"/>
</dbReference>
<sequence length="253" mass="27789">MVDDFKGDAMEQDAVDALLPLGFDEAQIRAAYRVCGGQSIDSVAEYLISFPTHEPSMHAVAVVDCKLVLVVNTDLVMTPGKIASQCAHAALGAVQLAQESHSTYLAMWQNQGEPIIVCKRPGDFTDLALLCNQLSLPVFTVQSGSETVLAIGTAFKPTRFKPEQITRDFRPAIAIALQRFDFLGRHRHLGTVAAADCSETQQPLNQRDFRRDRISIRLHCNIDDGALKEDVTIIPQFHNAVISSRCQYCTAST</sequence>
<dbReference type="InterPro" id="IPR002833">
    <property type="entry name" value="PTH2"/>
</dbReference>
<accession>A0A3P3YF16</accession>
<dbReference type="SMART" id="SM00165">
    <property type="entry name" value="UBA"/>
    <property type="match status" value="1"/>
</dbReference>
<dbReference type="GO" id="GO:0004045">
    <property type="term" value="F:peptidyl-tRNA hydrolase activity"/>
    <property type="evidence" value="ECO:0007669"/>
    <property type="project" value="UniProtKB-EC"/>
</dbReference>
<comment type="catalytic activity">
    <reaction evidence="4">
        <text>an N-acyl-L-alpha-aminoacyl-tRNA + H2O = an N-acyl-L-amino acid + a tRNA + H(+)</text>
        <dbReference type="Rhea" id="RHEA:54448"/>
        <dbReference type="Rhea" id="RHEA-COMP:10123"/>
        <dbReference type="Rhea" id="RHEA-COMP:13883"/>
        <dbReference type="ChEBI" id="CHEBI:15377"/>
        <dbReference type="ChEBI" id="CHEBI:15378"/>
        <dbReference type="ChEBI" id="CHEBI:59874"/>
        <dbReference type="ChEBI" id="CHEBI:78442"/>
        <dbReference type="ChEBI" id="CHEBI:138191"/>
        <dbReference type="EC" id="3.1.1.29"/>
    </reaction>
</comment>
<keyword evidence="6" id="KW-0496">Mitochondrion</keyword>
<proteinExistence type="inferred from homology"/>
<dbReference type="SUPFAM" id="SSF46934">
    <property type="entry name" value="UBA-like"/>
    <property type="match status" value="1"/>
</dbReference>
<comment type="similarity">
    <text evidence="3">Belongs to the PTH2 family.</text>
</comment>
<evidence type="ECO:0000313" key="7">
    <source>
        <dbReference type="Proteomes" id="UP000290189"/>
    </source>
</evidence>
<gene>
    <name evidence="6" type="ORF">PLBR_LOCUS5991</name>
</gene>
<dbReference type="GO" id="GO:0005829">
    <property type="term" value="C:cytosol"/>
    <property type="evidence" value="ECO:0007669"/>
    <property type="project" value="TreeGrafter"/>
</dbReference>
<dbReference type="EMBL" id="OVEO01000010">
    <property type="protein sequence ID" value="SPQ98776.1"/>
    <property type="molecule type" value="Genomic_DNA"/>
</dbReference>
<dbReference type="PANTHER" id="PTHR12649:SF11">
    <property type="entry name" value="PEPTIDYL-TRNA HYDROLASE 2, MITOCHONDRIAL"/>
    <property type="match status" value="1"/>
</dbReference>
<evidence type="ECO:0000256" key="4">
    <source>
        <dbReference type="ARBA" id="ARBA00048707"/>
    </source>
</evidence>
<dbReference type="Proteomes" id="UP000290189">
    <property type="component" value="Unassembled WGS sequence"/>
</dbReference>
<protein>
    <recommendedName>
        <fullName evidence="1">peptidyl-tRNA hydrolase</fullName>
        <ecNumber evidence="1">3.1.1.29</ecNumber>
    </recommendedName>
</protein>
<feature type="domain" description="UBA" evidence="5">
    <location>
        <begin position="9"/>
        <end position="50"/>
    </location>
</feature>
<dbReference type="InterPro" id="IPR015940">
    <property type="entry name" value="UBA"/>
</dbReference>
<dbReference type="AlphaFoldDB" id="A0A3P3YF16"/>
<evidence type="ECO:0000256" key="2">
    <source>
        <dbReference type="ARBA" id="ARBA00022801"/>
    </source>
</evidence>
<dbReference type="Pfam" id="PF00627">
    <property type="entry name" value="UBA"/>
    <property type="match status" value="1"/>
</dbReference>
<evidence type="ECO:0000256" key="3">
    <source>
        <dbReference type="ARBA" id="ARBA00038050"/>
    </source>
</evidence>
<evidence type="ECO:0000259" key="5">
    <source>
        <dbReference type="PROSITE" id="PS50030"/>
    </source>
</evidence>
<dbReference type="PANTHER" id="PTHR12649">
    <property type="entry name" value="PEPTIDYL-TRNA HYDROLASE 2"/>
    <property type="match status" value="1"/>
</dbReference>
<keyword evidence="2" id="KW-0378">Hydrolase</keyword>
<evidence type="ECO:0000313" key="6">
    <source>
        <dbReference type="EMBL" id="SPQ98776.1"/>
    </source>
</evidence>